<comment type="subcellular location">
    <subcellularLocation>
        <location evidence="1">Endosome</location>
    </subcellularLocation>
</comment>
<dbReference type="GO" id="GO:0015031">
    <property type="term" value="P:protein transport"/>
    <property type="evidence" value="ECO:0007669"/>
    <property type="project" value="UniProtKB-KW"/>
</dbReference>
<evidence type="ECO:0000313" key="6">
    <source>
        <dbReference type="EMBL" id="CAD5123508.1"/>
    </source>
</evidence>
<keyword evidence="4" id="KW-0967">Endosome</keyword>
<comment type="similarity">
    <text evidence="2">Belongs to the VPS35L family.</text>
</comment>
<evidence type="ECO:0000313" key="7">
    <source>
        <dbReference type="Proteomes" id="UP000549394"/>
    </source>
</evidence>
<organism evidence="6 7">
    <name type="scientific">Dimorphilus gyrociliatus</name>
    <dbReference type="NCBI Taxonomy" id="2664684"/>
    <lineage>
        <taxon>Eukaryota</taxon>
        <taxon>Metazoa</taxon>
        <taxon>Spiralia</taxon>
        <taxon>Lophotrochozoa</taxon>
        <taxon>Annelida</taxon>
        <taxon>Polychaeta</taxon>
        <taxon>Polychaeta incertae sedis</taxon>
        <taxon>Dinophilidae</taxon>
        <taxon>Dimorphilus</taxon>
    </lineage>
</organism>
<dbReference type="InterPro" id="IPR029705">
    <property type="entry name" value="VPS35L"/>
</dbReference>
<evidence type="ECO:0000256" key="3">
    <source>
        <dbReference type="ARBA" id="ARBA00022448"/>
    </source>
</evidence>
<keyword evidence="7" id="KW-1185">Reference proteome</keyword>
<dbReference type="GO" id="GO:0032456">
    <property type="term" value="P:endocytic recycling"/>
    <property type="evidence" value="ECO:0007669"/>
    <property type="project" value="InterPro"/>
</dbReference>
<keyword evidence="5" id="KW-0653">Protein transport</keyword>
<evidence type="ECO:0000256" key="5">
    <source>
        <dbReference type="ARBA" id="ARBA00022927"/>
    </source>
</evidence>
<gene>
    <name evidence="6" type="ORF">DGYR_LOCUS11183</name>
</gene>
<dbReference type="GO" id="GO:0005768">
    <property type="term" value="C:endosome"/>
    <property type="evidence" value="ECO:0007669"/>
    <property type="project" value="UniProtKB-SubCell"/>
</dbReference>
<protein>
    <submittedName>
        <fullName evidence="6">DgyrCDS11849</fullName>
    </submittedName>
</protein>
<reference evidence="6 7" key="1">
    <citation type="submission" date="2020-08" db="EMBL/GenBank/DDBJ databases">
        <authorList>
            <person name="Hejnol A."/>
        </authorList>
    </citation>
    <scope>NUCLEOTIDE SEQUENCE [LARGE SCALE GENOMIC DNA]</scope>
</reference>
<dbReference type="AlphaFoldDB" id="A0A7I8W4U6"/>
<comment type="caution">
    <text evidence="6">The sequence shown here is derived from an EMBL/GenBank/DDBJ whole genome shotgun (WGS) entry which is preliminary data.</text>
</comment>
<evidence type="ECO:0000256" key="4">
    <source>
        <dbReference type="ARBA" id="ARBA00022753"/>
    </source>
</evidence>
<proteinExistence type="inferred from homology"/>
<dbReference type="PANTHER" id="PTHR13673:SF0">
    <property type="entry name" value="VPS35 ENDOSOMAL PROTEIN-SORTING FACTOR-LIKE"/>
    <property type="match status" value="1"/>
</dbReference>
<dbReference type="PANTHER" id="PTHR13673">
    <property type="entry name" value="ESOPHAGEAL CANCER ASSOCIATED PROTEIN"/>
    <property type="match status" value="1"/>
</dbReference>
<sequence length="932" mass="106346">MGESSYNWVSRKRQYWREKRQLVFEETASHPLKGITVINSGKEQKKTDIPDFIDPLTALMDGRDPLSVLSLEKKVSVGVKEKEVIEKDEPFESWNTKKSAILAKYTTSETLSISVLCSDGDKMSVKSVVSETVRNRLEQLDDFEEGSVQETLNLSQQDYTKRIDDLNSELKISWQSDQRVRSLKIVIQCAKLLSDISVIQFYPSKFVLVTEILDTFGRLVFERIRDKSKIGSDIADKFTSDQVPESAKETCRNWFYKIASIRELLPRFYVECAILKCYRFLKLEPYKPALLRLSSMIRGVGDPLVAIYARCYLCRVASVLDKNLRVHLMPTYSDFLITFSQIRSERIQPLLVKNRIEMGVYMNLYSPALDWILQCVAYKASSSELKTILQTGRERSNSGILLHSILSAFQPDYIVGRSLEFAEMIKECKDVGISRSALYRRLGMCAVFAEVPVEHRLNLLNEVWNAVMKLADPGEYISCAEVWIEFVAKYFGKRELNTLLADVVKHMTCDRAFEDHYPELQSILGKILSTMTDFKTLFSLDKFLPFVDLFQKESVRIEIGKMIMDSYNKNSKEEATEDEVLINSLMYISRMMHDCVNALTLEDEVRSITGHIISYIRSVDFGRDFERQLSFYVECRATFSGLDGVTAFLVHCVNGLAMETRRIVNSVHTAKTAPFVRACVAYTFITIPSLNSMLEQFRLYILSGQVALCNQCFSQADAFFKAAVTLLKSIPPAIAIDGKSRSTEPFLVEYIQQFLSTLLYVPDNPDAGVLYLLNGLLNAVEAHDWDSSHDSKFHIFANVLCLLSSFSQEQYIYRIERVDSNDALYGSDNKFINELNSLACNVLEQCIIRIKELTPKRSAVLCSSLLNIVIAHADLNCSNIEILLKTLLTVLSETDLKLFSKIRKRVEEGLKTKDNQDKAFEKLLNCMNNLKT</sequence>
<keyword evidence="3" id="KW-0813">Transport</keyword>
<evidence type="ECO:0000256" key="1">
    <source>
        <dbReference type="ARBA" id="ARBA00004177"/>
    </source>
</evidence>
<dbReference type="EMBL" id="CAJFCJ010000019">
    <property type="protein sequence ID" value="CAD5123508.1"/>
    <property type="molecule type" value="Genomic_DNA"/>
</dbReference>
<dbReference type="OrthoDB" id="1734063at2759"/>
<evidence type="ECO:0000256" key="2">
    <source>
        <dbReference type="ARBA" id="ARBA00010704"/>
    </source>
</evidence>
<name>A0A7I8W4U6_9ANNE</name>
<dbReference type="Proteomes" id="UP000549394">
    <property type="component" value="Unassembled WGS sequence"/>
</dbReference>
<accession>A0A7I8W4U6</accession>